<dbReference type="EMBL" id="BJWL01000029">
    <property type="protein sequence ID" value="GFZ21479.1"/>
    <property type="molecule type" value="Genomic_DNA"/>
</dbReference>
<dbReference type="AlphaFoldDB" id="A0A7J0HEI0"/>
<name>A0A7J0HEI0_9ERIC</name>
<dbReference type="Pfam" id="PF18511">
    <property type="entry name" value="F-box_5"/>
    <property type="match status" value="1"/>
</dbReference>
<sequence length="73" mass="8492">MAASARSRRPHQAPGLRQRRRFVSPSTDQILDNVLLFLMLRRDWNAVSLVSKSWWGAEALMRQDLFIGNYYAV</sequence>
<accession>A0A7J0HEI0</accession>
<organism evidence="2 3">
    <name type="scientific">Actinidia rufa</name>
    <dbReference type="NCBI Taxonomy" id="165716"/>
    <lineage>
        <taxon>Eukaryota</taxon>
        <taxon>Viridiplantae</taxon>
        <taxon>Streptophyta</taxon>
        <taxon>Embryophyta</taxon>
        <taxon>Tracheophyta</taxon>
        <taxon>Spermatophyta</taxon>
        <taxon>Magnoliopsida</taxon>
        <taxon>eudicotyledons</taxon>
        <taxon>Gunneridae</taxon>
        <taxon>Pentapetalae</taxon>
        <taxon>asterids</taxon>
        <taxon>Ericales</taxon>
        <taxon>Actinidiaceae</taxon>
        <taxon>Actinidia</taxon>
    </lineage>
</organism>
<proteinExistence type="predicted"/>
<evidence type="ECO:0000259" key="1">
    <source>
        <dbReference type="Pfam" id="PF18511"/>
    </source>
</evidence>
<evidence type="ECO:0000313" key="2">
    <source>
        <dbReference type="EMBL" id="GFZ21479.1"/>
    </source>
</evidence>
<feature type="domain" description="COI1 F-box" evidence="1">
    <location>
        <begin position="27"/>
        <end position="63"/>
    </location>
</feature>
<dbReference type="Gene3D" id="1.20.1280.50">
    <property type="match status" value="1"/>
</dbReference>
<keyword evidence="3" id="KW-1185">Reference proteome</keyword>
<comment type="caution">
    <text evidence="2">The sequence shown here is derived from an EMBL/GenBank/DDBJ whole genome shotgun (WGS) entry which is preliminary data.</text>
</comment>
<gene>
    <name evidence="2" type="ORF">Acr_29g0006410</name>
</gene>
<evidence type="ECO:0000313" key="3">
    <source>
        <dbReference type="Proteomes" id="UP000585474"/>
    </source>
</evidence>
<protein>
    <submittedName>
        <fullName evidence="2">F-box/RNI-like superfamily protein</fullName>
    </submittedName>
</protein>
<dbReference type="OrthoDB" id="423607at2759"/>
<dbReference type="InterPro" id="IPR041567">
    <property type="entry name" value="COI1_F-box"/>
</dbReference>
<reference evidence="2 3" key="1">
    <citation type="submission" date="2019-07" db="EMBL/GenBank/DDBJ databases">
        <title>De Novo Assembly of kiwifruit Actinidia rufa.</title>
        <authorList>
            <person name="Sugita-Konishi S."/>
            <person name="Sato K."/>
            <person name="Mori E."/>
            <person name="Abe Y."/>
            <person name="Kisaki G."/>
            <person name="Hamano K."/>
            <person name="Suezawa K."/>
            <person name="Otani M."/>
            <person name="Fukuda T."/>
            <person name="Manabe T."/>
            <person name="Gomi K."/>
            <person name="Tabuchi M."/>
            <person name="Akimitsu K."/>
            <person name="Kataoka I."/>
        </authorList>
    </citation>
    <scope>NUCLEOTIDE SEQUENCE [LARGE SCALE GENOMIC DNA]</scope>
    <source>
        <strain evidence="3">cv. Fuchu</strain>
    </source>
</reference>
<dbReference type="Proteomes" id="UP000585474">
    <property type="component" value="Unassembled WGS sequence"/>
</dbReference>